<reference evidence="3 4" key="1">
    <citation type="submission" date="2024-01" db="EMBL/GenBank/DDBJ databases">
        <title>Comparative genomics of Cryptococcus and Kwoniella reveals pathogenesis evolution and contrasting modes of karyotype evolution via chromosome fusion or intercentromeric recombination.</title>
        <authorList>
            <person name="Coelho M.A."/>
            <person name="David-Palma M."/>
            <person name="Shea T."/>
            <person name="Bowers K."/>
            <person name="McGinley-Smith S."/>
            <person name="Mohammad A.W."/>
            <person name="Gnirke A."/>
            <person name="Yurkov A.M."/>
            <person name="Nowrousian M."/>
            <person name="Sun S."/>
            <person name="Cuomo C.A."/>
            <person name="Heitman J."/>
        </authorList>
    </citation>
    <scope>NUCLEOTIDE SEQUENCE [LARGE SCALE GENOMIC DNA]</scope>
    <source>
        <strain evidence="3 4">CBS 6074</strain>
    </source>
</reference>
<proteinExistence type="predicted"/>
<evidence type="ECO:0000256" key="2">
    <source>
        <dbReference type="SAM" id="Phobius"/>
    </source>
</evidence>
<dbReference type="AlphaFoldDB" id="A0AAX4JQY0"/>
<gene>
    <name evidence="3" type="ORF">L201_002360</name>
</gene>
<evidence type="ECO:0000313" key="4">
    <source>
        <dbReference type="Proteomes" id="UP001355207"/>
    </source>
</evidence>
<evidence type="ECO:0000313" key="3">
    <source>
        <dbReference type="EMBL" id="WWC87471.1"/>
    </source>
</evidence>
<feature type="transmembrane region" description="Helical" evidence="2">
    <location>
        <begin position="47"/>
        <end position="67"/>
    </location>
</feature>
<keyword evidence="2" id="KW-0812">Transmembrane</keyword>
<organism evidence="3 4">
    <name type="scientific">Kwoniella dendrophila CBS 6074</name>
    <dbReference type="NCBI Taxonomy" id="1295534"/>
    <lineage>
        <taxon>Eukaryota</taxon>
        <taxon>Fungi</taxon>
        <taxon>Dikarya</taxon>
        <taxon>Basidiomycota</taxon>
        <taxon>Agaricomycotina</taxon>
        <taxon>Tremellomycetes</taxon>
        <taxon>Tremellales</taxon>
        <taxon>Cryptococcaceae</taxon>
        <taxon>Kwoniella</taxon>
    </lineage>
</organism>
<dbReference type="Proteomes" id="UP001355207">
    <property type="component" value="Chromosome 3"/>
</dbReference>
<protein>
    <submittedName>
        <fullName evidence="3">Uncharacterized protein</fullName>
    </submittedName>
</protein>
<keyword evidence="2" id="KW-0472">Membrane</keyword>
<feature type="compositionally biased region" description="Basic and acidic residues" evidence="1">
    <location>
        <begin position="212"/>
        <end position="228"/>
    </location>
</feature>
<name>A0AAX4JQY0_9TREE</name>
<dbReference type="EMBL" id="CP144100">
    <property type="protein sequence ID" value="WWC87471.1"/>
    <property type="molecule type" value="Genomic_DNA"/>
</dbReference>
<keyword evidence="4" id="KW-1185">Reference proteome</keyword>
<feature type="region of interest" description="Disordered" evidence="1">
    <location>
        <begin position="201"/>
        <end position="228"/>
    </location>
</feature>
<feature type="transmembrane region" description="Helical" evidence="2">
    <location>
        <begin position="111"/>
        <end position="144"/>
    </location>
</feature>
<dbReference type="GeneID" id="91093032"/>
<accession>A0AAX4JQY0</accession>
<evidence type="ECO:0000256" key="1">
    <source>
        <dbReference type="SAM" id="MobiDB-lite"/>
    </source>
</evidence>
<dbReference type="RefSeq" id="XP_066074234.1">
    <property type="nucleotide sequence ID" value="XM_066218137.1"/>
</dbReference>
<keyword evidence="2" id="KW-1133">Transmembrane helix</keyword>
<sequence>MSSSKKGGSSVRGILPRTSYLIQTTYNRINQSLYEGLTVIRKNSKTFWIIQIGYWSITLLSACLIYYKPQLQLNALDQTDKEIDSYKLGKMLKGWYDSDPKSTTSNFKLAALFTFIINLTIGTFGVITLPSLFIPLSGIVITMFRSYKWGQIFSPFGNKPFPESINIPHLITMLIEAQPYIIAALGDWLLTRRLYQKYKETTTKSKSNSKLAESKSNQKDETSKLKSC</sequence>